<dbReference type="AlphaFoldDB" id="W1Y8R0"/>
<sequence length="97" mass="11060">ESALNNVDVVFASLSGSLDKQAETIVKAMDNKNVKRLIFVAAPGIYDELPEPFNQWNKEQFGEKLNRYRKASDIIENSDLDYTIIRPGWLTDKNENV</sequence>
<organism evidence="2">
    <name type="scientific">human gut metagenome</name>
    <dbReference type="NCBI Taxonomy" id="408170"/>
    <lineage>
        <taxon>unclassified sequences</taxon>
        <taxon>metagenomes</taxon>
        <taxon>organismal metagenomes</taxon>
    </lineage>
</organism>
<feature type="non-terminal residue" evidence="2">
    <location>
        <position position="97"/>
    </location>
</feature>
<protein>
    <submittedName>
        <fullName evidence="2">Nucleoside-diphosphate-sugar epimerase</fullName>
    </submittedName>
</protein>
<dbReference type="InterPro" id="IPR036291">
    <property type="entry name" value="NAD(P)-bd_dom_sf"/>
</dbReference>
<proteinExistence type="predicted"/>
<dbReference type="Pfam" id="PF13460">
    <property type="entry name" value="NAD_binding_10"/>
    <property type="match status" value="1"/>
</dbReference>
<evidence type="ECO:0000259" key="1">
    <source>
        <dbReference type="Pfam" id="PF13460"/>
    </source>
</evidence>
<gene>
    <name evidence="2" type="ORF">Q604_UNBC07097G0001</name>
</gene>
<feature type="domain" description="NAD(P)-binding" evidence="1">
    <location>
        <begin position="2"/>
        <end position="95"/>
    </location>
</feature>
<accession>W1Y8R0</accession>
<dbReference type="SUPFAM" id="SSF51735">
    <property type="entry name" value="NAD(P)-binding Rossmann-fold domains"/>
    <property type="match status" value="1"/>
</dbReference>
<dbReference type="InterPro" id="IPR016040">
    <property type="entry name" value="NAD(P)-bd_dom"/>
</dbReference>
<feature type="non-terminal residue" evidence="2">
    <location>
        <position position="1"/>
    </location>
</feature>
<reference evidence="2" key="1">
    <citation type="submission" date="2013-12" db="EMBL/GenBank/DDBJ databases">
        <title>A Varibaculum cambriense genome reconstructed from a premature infant gut community with otherwise low bacterial novelty that shifts toward anaerobic metabolism during the third week of life.</title>
        <authorList>
            <person name="Brown C.T."/>
            <person name="Sharon I."/>
            <person name="Thomas B.C."/>
            <person name="Castelle C.J."/>
            <person name="Morowitz M.J."/>
            <person name="Banfield J.F."/>
        </authorList>
    </citation>
    <scope>NUCLEOTIDE SEQUENCE</scope>
</reference>
<comment type="caution">
    <text evidence="2">The sequence shown here is derived from an EMBL/GenBank/DDBJ whole genome shotgun (WGS) entry which is preliminary data.</text>
</comment>
<name>W1Y8R0_9ZZZZ</name>
<dbReference type="Gene3D" id="3.40.50.720">
    <property type="entry name" value="NAD(P)-binding Rossmann-like Domain"/>
    <property type="match status" value="1"/>
</dbReference>
<evidence type="ECO:0000313" key="2">
    <source>
        <dbReference type="EMBL" id="ETJ38887.1"/>
    </source>
</evidence>
<dbReference type="EMBL" id="AZMM01007097">
    <property type="protein sequence ID" value="ETJ38887.1"/>
    <property type="molecule type" value="Genomic_DNA"/>
</dbReference>